<evidence type="ECO:0000256" key="1">
    <source>
        <dbReference type="SAM" id="MobiDB-lite"/>
    </source>
</evidence>
<comment type="caution">
    <text evidence="2">The sequence shown here is derived from an EMBL/GenBank/DDBJ whole genome shotgun (WGS) entry which is preliminary data.</text>
</comment>
<feature type="region of interest" description="Disordered" evidence="1">
    <location>
        <begin position="101"/>
        <end position="135"/>
    </location>
</feature>
<dbReference type="Proteomes" id="UP000433483">
    <property type="component" value="Unassembled WGS sequence"/>
</dbReference>
<reference evidence="2 3" key="1">
    <citation type="submission" date="2018-08" db="EMBL/GenBank/DDBJ databases">
        <title>Genomic investigation of the strawberry pathogen Phytophthora fragariae indicates pathogenicity is determined by transcriptional variation in three key races.</title>
        <authorList>
            <person name="Adams T.M."/>
            <person name="Armitage A.D."/>
            <person name="Sobczyk M.K."/>
            <person name="Bates H.J."/>
            <person name="Dunwell J.M."/>
            <person name="Nellist C.F."/>
            <person name="Harrison R.J."/>
        </authorList>
    </citation>
    <scope>NUCLEOTIDE SEQUENCE [LARGE SCALE GENOMIC DNA]</scope>
    <source>
        <strain evidence="2 3">NOV-27</strain>
    </source>
</reference>
<dbReference type="AlphaFoldDB" id="A0A6A3Y772"/>
<sequence>MSSSDMNSLLRRLPLQGLLTFRIRVQPRPVRTLRGDGKVVGVDSDNAWRAPQEPSLAALRLARRWSKCKRCPAVIANRKPLKLESHLAKCSGYTLLEKNKRKRVSEERGEERVRRNSRDNGAAVTLSPSGDGSATLQGVSQAEMEMRIANFVYESGSAFRIVELPSFTFMMNGANRVLTIPSVKKVGDELLTASFVGLNLVWKGPTSTLGDDPIIENVPSVYFDADDSDDDDDDDDVSSSSDDEDFDEDADDEDSEEVNSAAREEQDIVIQEPLDYFIDNSYDHLGEQ</sequence>
<organism evidence="2 3">
    <name type="scientific">Phytophthora fragariae</name>
    <dbReference type="NCBI Taxonomy" id="53985"/>
    <lineage>
        <taxon>Eukaryota</taxon>
        <taxon>Sar</taxon>
        <taxon>Stramenopiles</taxon>
        <taxon>Oomycota</taxon>
        <taxon>Peronosporomycetes</taxon>
        <taxon>Peronosporales</taxon>
        <taxon>Peronosporaceae</taxon>
        <taxon>Phytophthora</taxon>
    </lineage>
</organism>
<evidence type="ECO:0000313" key="2">
    <source>
        <dbReference type="EMBL" id="KAE9213277.1"/>
    </source>
</evidence>
<feature type="region of interest" description="Disordered" evidence="1">
    <location>
        <begin position="222"/>
        <end position="273"/>
    </location>
</feature>
<name>A0A6A3Y772_9STRA</name>
<evidence type="ECO:0000313" key="3">
    <source>
        <dbReference type="Proteomes" id="UP000433483"/>
    </source>
</evidence>
<proteinExistence type="predicted"/>
<dbReference type="EMBL" id="QXGB01000483">
    <property type="protein sequence ID" value="KAE9213277.1"/>
    <property type="molecule type" value="Genomic_DNA"/>
</dbReference>
<gene>
    <name evidence="2" type="ORF">PF005_g10260</name>
</gene>
<protein>
    <submittedName>
        <fullName evidence="2">Uncharacterized protein</fullName>
    </submittedName>
</protein>
<feature type="compositionally biased region" description="Polar residues" evidence="1">
    <location>
        <begin position="126"/>
        <end position="135"/>
    </location>
</feature>
<keyword evidence="3" id="KW-1185">Reference proteome</keyword>
<feature type="compositionally biased region" description="Acidic residues" evidence="1">
    <location>
        <begin position="224"/>
        <end position="257"/>
    </location>
</feature>
<accession>A0A6A3Y772</accession>
<feature type="compositionally biased region" description="Basic and acidic residues" evidence="1">
    <location>
        <begin position="104"/>
        <end position="118"/>
    </location>
</feature>